<evidence type="ECO:0000259" key="2">
    <source>
        <dbReference type="Pfam" id="PF03109"/>
    </source>
</evidence>
<sequence>MSEESSVERVGGSPLENFARTAEFWRRSSGIYLAYKLHQVKAWGLVKRGWDAERLRKDHWQPHHTWAGVEFHKLAVDLRGFYLKLGQFFAARAEFVPEPICRKLALLHDQVPPMSPQQTRSVLEAELHGVPIEDIFEWIDLEKPLGSASIAQVHKARLKGPHSRNKRQPRRPWWTMGLGALALSSGRGWDSADSFEDAHPDDDARQRPIERKRRKRAQGLAEQEAAQSEAMPDPVRAAADACRSPDGPEDGIVAVKVQYPNCLPTMMLDLTHIRVFAGYLRKTEIKFDLVSAVDELATQVRKEFDFEREALIMDAVADNLQGMIKEVEIPRSIPGLVTPRLLVMHFVPGTQITRLRGRMEQLSSWQRDRAKQRILSRVTAAFGHMMLVDGLFQADAHPGNILVQPGGRIGLLDFGQSKRLPEPVRIALAKLMLEMGKGRHQAEPRKVAQLLHDLGLRFSKPADDIQMQMAFGMFDSRLSHRVDPFAANSPIKKLEIQHFPHDVFFVLRVVQLLRGLAGGMQVGDFSTAEQWGAFARTALKHTPKGDLSLE</sequence>
<dbReference type="InterPro" id="IPR004147">
    <property type="entry name" value="ABC1_dom"/>
</dbReference>
<comment type="caution">
    <text evidence="3">The sequence shown here is derived from an EMBL/GenBank/DDBJ whole genome shotgun (WGS) entry which is preliminary data.</text>
</comment>
<reference evidence="3 4" key="1">
    <citation type="journal article" date="2024" name="Nat. Commun.">
        <title>Phylogenomics reveals the evolutionary origins of lichenization in chlorophyte algae.</title>
        <authorList>
            <person name="Puginier C."/>
            <person name="Libourel C."/>
            <person name="Otte J."/>
            <person name="Skaloud P."/>
            <person name="Haon M."/>
            <person name="Grisel S."/>
            <person name="Petersen M."/>
            <person name="Berrin J.G."/>
            <person name="Delaux P.M."/>
            <person name="Dal Grande F."/>
            <person name="Keller J."/>
        </authorList>
    </citation>
    <scope>NUCLEOTIDE SEQUENCE [LARGE SCALE GENOMIC DNA]</scope>
    <source>
        <strain evidence="3 4">SAG 2036</strain>
    </source>
</reference>
<name>A0AAW1PJU2_9CHLO</name>
<dbReference type="PANTHER" id="PTHR43173">
    <property type="entry name" value="ABC1 FAMILY PROTEIN"/>
    <property type="match status" value="1"/>
</dbReference>
<protein>
    <recommendedName>
        <fullName evidence="2">ABC1 atypical kinase-like domain-containing protein</fullName>
    </recommendedName>
</protein>
<evidence type="ECO:0000256" key="1">
    <source>
        <dbReference type="SAM" id="MobiDB-lite"/>
    </source>
</evidence>
<feature type="domain" description="ABC1 atypical kinase-like" evidence="2">
    <location>
        <begin position="252"/>
        <end position="435"/>
    </location>
</feature>
<gene>
    <name evidence="3" type="ORF">WJX73_010035</name>
</gene>
<feature type="region of interest" description="Disordered" evidence="1">
    <location>
        <begin position="191"/>
        <end position="244"/>
    </location>
</feature>
<dbReference type="InterPro" id="IPR011009">
    <property type="entry name" value="Kinase-like_dom_sf"/>
</dbReference>
<dbReference type="InterPro" id="IPR051130">
    <property type="entry name" value="Mito_struct-func_regulator"/>
</dbReference>
<dbReference type="Proteomes" id="UP001465755">
    <property type="component" value="Unassembled WGS sequence"/>
</dbReference>
<dbReference type="CDD" id="cd05121">
    <property type="entry name" value="ABC1_ADCK3-like"/>
    <property type="match status" value="1"/>
</dbReference>
<evidence type="ECO:0000313" key="3">
    <source>
        <dbReference type="EMBL" id="KAK9813791.1"/>
    </source>
</evidence>
<dbReference type="AlphaFoldDB" id="A0AAW1PJU2"/>
<accession>A0AAW1PJU2</accession>
<organism evidence="3 4">
    <name type="scientific">Symbiochloris irregularis</name>
    <dbReference type="NCBI Taxonomy" id="706552"/>
    <lineage>
        <taxon>Eukaryota</taxon>
        <taxon>Viridiplantae</taxon>
        <taxon>Chlorophyta</taxon>
        <taxon>core chlorophytes</taxon>
        <taxon>Trebouxiophyceae</taxon>
        <taxon>Trebouxiales</taxon>
        <taxon>Trebouxiaceae</taxon>
        <taxon>Symbiochloris</taxon>
    </lineage>
</organism>
<evidence type="ECO:0000313" key="4">
    <source>
        <dbReference type="Proteomes" id="UP001465755"/>
    </source>
</evidence>
<feature type="domain" description="ABC1 atypical kinase-like" evidence="2">
    <location>
        <begin position="107"/>
        <end position="159"/>
    </location>
</feature>
<feature type="compositionally biased region" description="Basic and acidic residues" evidence="1">
    <location>
        <begin position="196"/>
        <end position="209"/>
    </location>
</feature>
<dbReference type="EMBL" id="JALJOQ010000003">
    <property type="protein sequence ID" value="KAK9813791.1"/>
    <property type="molecule type" value="Genomic_DNA"/>
</dbReference>
<keyword evidence="4" id="KW-1185">Reference proteome</keyword>
<proteinExistence type="predicted"/>
<dbReference type="PANTHER" id="PTHR43173:SF12">
    <property type="entry name" value="PROTEIN KINASE SUPERFAMILY PROTEIN"/>
    <property type="match status" value="1"/>
</dbReference>
<dbReference type="SUPFAM" id="SSF56112">
    <property type="entry name" value="Protein kinase-like (PK-like)"/>
    <property type="match status" value="1"/>
</dbReference>
<dbReference type="Pfam" id="PF03109">
    <property type="entry name" value="ABC1"/>
    <property type="match status" value="2"/>
</dbReference>